<evidence type="ECO:0000259" key="2">
    <source>
        <dbReference type="Pfam" id="PF16963"/>
    </source>
</evidence>
<keyword evidence="3" id="KW-0813">Transport</keyword>
<dbReference type="SUPFAM" id="SSF55781">
    <property type="entry name" value="GAF domain-like"/>
    <property type="match status" value="1"/>
</dbReference>
<feature type="transmembrane region" description="Helical" evidence="1">
    <location>
        <begin position="57"/>
        <end position="82"/>
    </location>
</feature>
<dbReference type="STRING" id="1608994.TU86_16720"/>
<keyword evidence="3" id="KW-0762">Sugar transport</keyword>
<dbReference type="RefSeq" id="WP_048365546.1">
    <property type="nucleotide sequence ID" value="NZ_JAAEBV010000001.1"/>
</dbReference>
<gene>
    <name evidence="3" type="ORF">TU86_16720</name>
</gene>
<feature type="domain" description="PelD GGDEF" evidence="2">
    <location>
        <begin position="322"/>
        <end position="443"/>
    </location>
</feature>
<reference evidence="3 4" key="1">
    <citation type="submission" date="2015-02" db="EMBL/GenBank/DDBJ databases">
        <title>Pseudomonas helleri sp. nov. and Pseudomonas weihenstephanensis sp. nov., isolated from raw cows milk.</title>
        <authorList>
            <person name="von Neubeck M."/>
            <person name="Huptas C."/>
            <person name="Wenning M."/>
            <person name="Scherer S."/>
        </authorList>
    </citation>
    <scope>NUCLEOTIDE SEQUENCE [LARGE SCALE GENOMIC DNA]</scope>
    <source>
        <strain evidence="3 4">DSM 29166</strain>
    </source>
</reference>
<proteinExistence type="predicted"/>
<dbReference type="Gene3D" id="3.30.70.2880">
    <property type="match status" value="1"/>
</dbReference>
<dbReference type="PATRIC" id="fig|1608994.3.peg.4025"/>
<keyword evidence="1" id="KW-1133">Transmembrane helix</keyword>
<sequence length="454" mass="50808">MNSPHMDFSLAPRAKGPASWIETVLVSALALGLGLWLTPDDPLQLRGDFPWPLLAPLLIGVRYGFVRGLVSACLVVMTFFVLRQQGWPVYADISPSFIVGILVCTMVVGEVRDLWDRRLQRLQMANNYRQYRLDEFTRHHQVLRVSHDRLEQRVAGSDQSLRSSLLGLRERLRSLQGTHDPLTAMAEPILAIAGQYGSLRVAGLYRVDAQRLVIDQPLATLGVMGHLPIHDPLITLCLARNELVSVRSNLTDNGEQSEFSSLQVCVPLMDTEGRLLAILAVRQMPFFAFQERTLSLLALLAGHIADLLSSDAHSLKLPDADAQHFAQQLKRSLIDVQQHDLSACLYFFEWSEPNPELLGLFERSQRGLDLQLSVRNQRDHEGLLVLLPLTSSDGAQGYLSRLGTLVHEHFGQEHTLHSLGVRVLPYTLTPVSERGGLRNFLFNECGLNDQQMAI</sequence>
<dbReference type="InterPro" id="IPR031583">
    <property type="entry name" value="PelD_GGDEF"/>
</dbReference>
<keyword evidence="1" id="KW-0812">Transmembrane</keyword>
<dbReference type="EMBL" id="JYLF01000007">
    <property type="protein sequence ID" value="KMN12768.1"/>
    <property type="molecule type" value="Genomic_DNA"/>
</dbReference>
<evidence type="ECO:0000256" key="1">
    <source>
        <dbReference type="SAM" id="Phobius"/>
    </source>
</evidence>
<dbReference type="InterPro" id="IPR029016">
    <property type="entry name" value="GAF-like_dom_sf"/>
</dbReference>
<feature type="transmembrane region" description="Helical" evidence="1">
    <location>
        <begin position="20"/>
        <end position="37"/>
    </location>
</feature>
<dbReference type="InterPro" id="IPR038367">
    <property type="entry name" value="PelD_GGDEF_sf"/>
</dbReference>
<dbReference type="Gene3D" id="3.30.450.40">
    <property type="match status" value="1"/>
</dbReference>
<dbReference type="Pfam" id="PF16963">
    <property type="entry name" value="PelD_GGDEF"/>
    <property type="match status" value="1"/>
</dbReference>
<dbReference type="Proteomes" id="UP000036325">
    <property type="component" value="Unassembled WGS sequence"/>
</dbReference>
<comment type="caution">
    <text evidence="3">The sequence shown here is derived from an EMBL/GenBank/DDBJ whole genome shotgun (WGS) entry which is preliminary data.</text>
</comment>
<protein>
    <submittedName>
        <fullName evidence="3">Sugar transporter</fullName>
    </submittedName>
</protein>
<evidence type="ECO:0000313" key="3">
    <source>
        <dbReference type="EMBL" id="KMN12768.1"/>
    </source>
</evidence>
<keyword evidence="1" id="KW-0472">Membrane</keyword>
<evidence type="ECO:0000313" key="4">
    <source>
        <dbReference type="Proteomes" id="UP000036325"/>
    </source>
</evidence>
<name>A0A0J6IKB8_9PSED</name>
<feature type="transmembrane region" description="Helical" evidence="1">
    <location>
        <begin position="89"/>
        <end position="109"/>
    </location>
</feature>
<dbReference type="AlphaFoldDB" id="A0A0J6IKB8"/>
<accession>A0A0J6IKB8</accession>
<accession>A0A0J6J8D3</accession>
<organism evidence="3 4">
    <name type="scientific">Pseudomonas weihenstephanensis</name>
    <dbReference type="NCBI Taxonomy" id="1608994"/>
    <lineage>
        <taxon>Bacteria</taxon>
        <taxon>Pseudomonadati</taxon>
        <taxon>Pseudomonadota</taxon>
        <taxon>Gammaproteobacteria</taxon>
        <taxon>Pseudomonadales</taxon>
        <taxon>Pseudomonadaceae</taxon>
        <taxon>Pseudomonas</taxon>
    </lineage>
</organism>